<evidence type="ECO:0000256" key="3">
    <source>
        <dbReference type="ARBA" id="ARBA00022692"/>
    </source>
</evidence>
<dbReference type="PANTHER" id="PTHR43478">
    <property type="entry name" value="NA+/H+ ANTIPORTER-RELATED"/>
    <property type="match status" value="1"/>
</dbReference>
<accession>A0A1Y1WVD7</accession>
<feature type="transmembrane region" description="Helical" evidence="6">
    <location>
        <begin position="301"/>
        <end position="321"/>
    </location>
</feature>
<dbReference type="PANTHER" id="PTHR43478:SF1">
    <property type="entry name" value="NA+_H+ ANTIPORTER NHAC-LIKE C-TERMINAL DOMAIN-CONTAINING PROTEIN"/>
    <property type="match status" value="1"/>
</dbReference>
<sequence length="619" mass="68358">MNLKYIIIGSVTTIFTIASLFLISIYICRNSNDISDTNDFKRYNFLSILPPFVAIILAFVTKQTVISLFVGVLMGEFMKHVENINILFSLLKGFLDMSSRLIDSLADAWNAGVLLQCLLISGVIRLITKMGGGQALAMALAKRANTPLKAQLTTELIGFFVFFDDYANSFIIGPIMRPVMDKLRVSREKLAFLVDATAAPVAGIALISTWIGLEDSLITEGYKSIGRDVNGFGIFIKTIPYRFYNILILIFIVMIAVTKLEFGPMKEAEIKARKRESDTYEKVDDSHFEEINPKEGVKLSIWNAVIPILTLIISALLAFYWSGYSAIISDEDNPSYKLMKKSPLSLKGIFEAFAASDASIALFQADLLASIVAICMALFQKIMSMEEAINEWVNGMKMILITGVILLLAWSLGSISNELGTAQYLVNILKKAIPSFVLPSLIFVLSSVISFSTGTSYGTMSILMPLTIPLAWAIKPEDNYVVICISGVLTGSIFGDHCSPISDTTILSSMASGCNHISHVRSQIFYALYVAIISIICGYLPAGFGIRWYITLPFAIVIMAIGLIIIGKKVQYDIPIDIETVKIKEEEEGKILPEDDKVTDKPIEIIKSSTYCEENENMV</sequence>
<proteinExistence type="predicted"/>
<evidence type="ECO:0000256" key="1">
    <source>
        <dbReference type="ARBA" id="ARBA00004651"/>
    </source>
</evidence>
<feature type="transmembrane region" description="Helical" evidence="6">
    <location>
        <begin position="243"/>
        <end position="262"/>
    </location>
</feature>
<gene>
    <name evidence="8" type="ORF">BCR32DRAFT_248066</name>
</gene>
<keyword evidence="4 6" id="KW-1133">Transmembrane helix</keyword>
<name>A0A1Y1WVD7_9FUNG</name>
<evidence type="ECO:0000259" key="7">
    <source>
        <dbReference type="Pfam" id="PF03553"/>
    </source>
</evidence>
<evidence type="ECO:0000256" key="6">
    <source>
        <dbReference type="SAM" id="Phobius"/>
    </source>
</evidence>
<feature type="domain" description="Na+/H+ antiporter NhaC-like C-terminal" evidence="7">
    <location>
        <begin position="202"/>
        <end position="536"/>
    </location>
</feature>
<feature type="transmembrane region" description="Helical" evidence="6">
    <location>
        <begin position="48"/>
        <end position="73"/>
    </location>
</feature>
<evidence type="ECO:0000313" key="8">
    <source>
        <dbReference type="EMBL" id="ORX77268.1"/>
    </source>
</evidence>
<keyword evidence="5 6" id="KW-0472">Membrane</keyword>
<dbReference type="OrthoDB" id="5593520at2759"/>
<keyword evidence="2" id="KW-1003">Cell membrane</keyword>
<dbReference type="InterPro" id="IPR018461">
    <property type="entry name" value="Na/H_Antiport_NhaC-like_C"/>
</dbReference>
<feature type="transmembrane region" description="Helical" evidence="6">
    <location>
        <begin position="548"/>
        <end position="566"/>
    </location>
</feature>
<feature type="transmembrane region" description="Helical" evidence="6">
    <location>
        <begin position="360"/>
        <end position="379"/>
    </location>
</feature>
<comment type="caution">
    <text evidence="8">The sequence shown here is derived from an EMBL/GenBank/DDBJ whole genome shotgun (WGS) entry which is preliminary data.</text>
</comment>
<organism evidence="8 9">
    <name type="scientific">Anaeromyces robustus</name>
    <dbReference type="NCBI Taxonomy" id="1754192"/>
    <lineage>
        <taxon>Eukaryota</taxon>
        <taxon>Fungi</taxon>
        <taxon>Fungi incertae sedis</taxon>
        <taxon>Chytridiomycota</taxon>
        <taxon>Chytridiomycota incertae sedis</taxon>
        <taxon>Neocallimastigomycetes</taxon>
        <taxon>Neocallimastigales</taxon>
        <taxon>Neocallimastigaceae</taxon>
        <taxon>Anaeromyces</taxon>
    </lineage>
</organism>
<feature type="transmembrane region" description="Helical" evidence="6">
    <location>
        <begin position="108"/>
        <end position="128"/>
    </location>
</feature>
<dbReference type="STRING" id="1754192.A0A1Y1WVD7"/>
<feature type="transmembrane region" description="Helical" evidence="6">
    <location>
        <begin position="399"/>
        <end position="416"/>
    </location>
</feature>
<feature type="transmembrane region" description="Helical" evidence="6">
    <location>
        <begin position="190"/>
        <end position="213"/>
    </location>
</feature>
<evidence type="ECO:0000256" key="5">
    <source>
        <dbReference type="ARBA" id="ARBA00023136"/>
    </source>
</evidence>
<comment type="subcellular location">
    <subcellularLocation>
        <location evidence="1">Cell membrane</location>
        <topology evidence="1">Multi-pass membrane protein</topology>
    </subcellularLocation>
</comment>
<feature type="transmembrane region" description="Helical" evidence="6">
    <location>
        <begin position="436"/>
        <end position="457"/>
    </location>
</feature>
<dbReference type="Proteomes" id="UP000193944">
    <property type="component" value="Unassembled WGS sequence"/>
</dbReference>
<feature type="transmembrane region" description="Helical" evidence="6">
    <location>
        <begin position="6"/>
        <end position="27"/>
    </location>
</feature>
<evidence type="ECO:0000256" key="2">
    <source>
        <dbReference type="ARBA" id="ARBA00022475"/>
    </source>
</evidence>
<dbReference type="EMBL" id="MCFG01000256">
    <property type="protein sequence ID" value="ORX77268.1"/>
    <property type="molecule type" value="Genomic_DNA"/>
</dbReference>
<keyword evidence="3 6" id="KW-0812">Transmembrane</keyword>
<dbReference type="GO" id="GO:0005886">
    <property type="term" value="C:plasma membrane"/>
    <property type="evidence" value="ECO:0007669"/>
    <property type="project" value="UniProtKB-SubCell"/>
</dbReference>
<evidence type="ECO:0000256" key="4">
    <source>
        <dbReference type="ARBA" id="ARBA00022989"/>
    </source>
</evidence>
<protein>
    <submittedName>
        <fullName evidence="8">Transporter Na+/H+ antiporter family</fullName>
    </submittedName>
</protein>
<reference evidence="8 9" key="2">
    <citation type="submission" date="2016-08" db="EMBL/GenBank/DDBJ databases">
        <title>Pervasive Adenine N6-methylation of Active Genes in Fungi.</title>
        <authorList>
            <consortium name="DOE Joint Genome Institute"/>
            <person name="Mondo S.J."/>
            <person name="Dannebaum R.O."/>
            <person name="Kuo R.C."/>
            <person name="Labutti K."/>
            <person name="Haridas S."/>
            <person name="Kuo A."/>
            <person name="Salamov A."/>
            <person name="Ahrendt S.R."/>
            <person name="Lipzen A."/>
            <person name="Sullivan W."/>
            <person name="Andreopoulos W.B."/>
            <person name="Clum A."/>
            <person name="Lindquist E."/>
            <person name="Daum C."/>
            <person name="Ramamoorthy G.K."/>
            <person name="Gryganskyi A."/>
            <person name="Culley D."/>
            <person name="Magnuson J.K."/>
            <person name="James T.Y."/>
            <person name="O'Malley M.A."/>
            <person name="Stajich J.E."/>
            <person name="Spatafora J.W."/>
            <person name="Visel A."/>
            <person name="Grigoriev I.V."/>
        </authorList>
    </citation>
    <scope>NUCLEOTIDE SEQUENCE [LARGE SCALE GENOMIC DNA]</scope>
    <source>
        <strain evidence="8 9">S4</strain>
    </source>
</reference>
<evidence type="ECO:0000313" key="9">
    <source>
        <dbReference type="Proteomes" id="UP000193944"/>
    </source>
</evidence>
<keyword evidence="9" id="KW-1185">Reference proteome</keyword>
<feature type="transmembrane region" description="Helical" evidence="6">
    <location>
        <begin position="524"/>
        <end position="542"/>
    </location>
</feature>
<dbReference type="Pfam" id="PF03553">
    <property type="entry name" value="Na_H_antiporter"/>
    <property type="match status" value="1"/>
</dbReference>
<dbReference type="AlphaFoldDB" id="A0A1Y1WVD7"/>
<reference evidence="8 9" key="1">
    <citation type="submission" date="2016-08" db="EMBL/GenBank/DDBJ databases">
        <title>A Parts List for Fungal Cellulosomes Revealed by Comparative Genomics.</title>
        <authorList>
            <consortium name="DOE Joint Genome Institute"/>
            <person name="Haitjema C.H."/>
            <person name="Gilmore S.P."/>
            <person name="Henske J.K."/>
            <person name="Solomon K.V."/>
            <person name="De Groot R."/>
            <person name="Kuo A."/>
            <person name="Mondo S.J."/>
            <person name="Salamov A.A."/>
            <person name="Labutti K."/>
            <person name="Zhao Z."/>
            <person name="Chiniquy J."/>
            <person name="Barry K."/>
            <person name="Brewer H.M."/>
            <person name="Purvine S.O."/>
            <person name="Wright A.T."/>
            <person name="Boxma B."/>
            <person name="Van Alen T."/>
            <person name="Hackstein J.H."/>
            <person name="Baker S.E."/>
            <person name="Grigoriev I.V."/>
            <person name="O'Malley M.A."/>
        </authorList>
    </citation>
    <scope>NUCLEOTIDE SEQUENCE [LARGE SCALE GENOMIC DNA]</scope>
    <source>
        <strain evidence="8 9">S4</strain>
    </source>
</reference>